<evidence type="ECO:0000313" key="3">
    <source>
        <dbReference type="Proteomes" id="UP001216595"/>
    </source>
</evidence>
<reference evidence="2 3" key="1">
    <citation type="submission" date="2023-01" db="EMBL/GenBank/DDBJ databases">
        <title>Novel species of the genus Asticcacaulis isolated from rivers.</title>
        <authorList>
            <person name="Lu H."/>
        </authorList>
    </citation>
    <scope>NUCLEOTIDE SEQUENCE [LARGE SCALE GENOMIC DNA]</scope>
    <source>
        <strain evidence="2 3">DXS10W</strain>
    </source>
</reference>
<feature type="chain" id="PRO_5045917859" description="Flagellar protein FliL" evidence="1">
    <location>
        <begin position="23"/>
        <end position="138"/>
    </location>
</feature>
<name>A0ABT5IGN7_9CAUL</name>
<evidence type="ECO:0008006" key="4">
    <source>
        <dbReference type="Google" id="ProtNLM"/>
    </source>
</evidence>
<dbReference type="Proteomes" id="UP001216595">
    <property type="component" value="Unassembled WGS sequence"/>
</dbReference>
<dbReference type="RefSeq" id="WP_272742016.1">
    <property type="nucleotide sequence ID" value="NZ_JAQQKW010000008.1"/>
</dbReference>
<organism evidence="2 3">
    <name type="scientific">Asticcacaulis currens</name>
    <dbReference type="NCBI Taxonomy" id="2984210"/>
    <lineage>
        <taxon>Bacteria</taxon>
        <taxon>Pseudomonadati</taxon>
        <taxon>Pseudomonadota</taxon>
        <taxon>Alphaproteobacteria</taxon>
        <taxon>Caulobacterales</taxon>
        <taxon>Caulobacteraceae</taxon>
        <taxon>Asticcacaulis</taxon>
    </lineage>
</organism>
<proteinExistence type="predicted"/>
<keyword evidence="1" id="KW-0732">Signal</keyword>
<keyword evidence="3" id="KW-1185">Reference proteome</keyword>
<sequence>MTQTRRLLLSLLLCALAAPAFASEGGEKKEGGEPYVKLAPVALPVTDNGRLINYLFVTLRINLTPKADVNALRLKEPYFRDALIRAAHKQSFALPNKRDKLDEARFKQVMIPEFTKIAGAGNIAALEILAQNPKKSMN</sequence>
<evidence type="ECO:0000256" key="1">
    <source>
        <dbReference type="SAM" id="SignalP"/>
    </source>
</evidence>
<protein>
    <recommendedName>
        <fullName evidence="4">Flagellar protein FliL</fullName>
    </recommendedName>
</protein>
<evidence type="ECO:0000313" key="2">
    <source>
        <dbReference type="EMBL" id="MDC7695347.1"/>
    </source>
</evidence>
<accession>A0ABT5IGN7</accession>
<feature type="signal peptide" evidence="1">
    <location>
        <begin position="1"/>
        <end position="22"/>
    </location>
</feature>
<dbReference type="EMBL" id="JAQQKW010000008">
    <property type="protein sequence ID" value="MDC7695347.1"/>
    <property type="molecule type" value="Genomic_DNA"/>
</dbReference>
<gene>
    <name evidence="2" type="ORF">PQU94_13765</name>
</gene>
<comment type="caution">
    <text evidence="2">The sequence shown here is derived from an EMBL/GenBank/DDBJ whole genome shotgun (WGS) entry which is preliminary data.</text>
</comment>